<evidence type="ECO:0000313" key="1">
    <source>
        <dbReference type="EMBL" id="EFK58204.1"/>
    </source>
</evidence>
<dbReference type="EMBL" id="ACHA02000010">
    <property type="protein sequence ID" value="EFK58204.1"/>
    <property type="molecule type" value="Genomic_DNA"/>
</dbReference>
<comment type="caution">
    <text evidence="1">The sequence shown here is derived from an EMBL/GenBank/DDBJ whole genome shotgun (WGS) entry which is preliminary data.</text>
</comment>
<evidence type="ECO:0000313" key="2">
    <source>
        <dbReference type="Proteomes" id="UP000006258"/>
    </source>
</evidence>
<name>D7VLU2_SPHSI</name>
<proteinExistence type="predicted"/>
<reference evidence="1" key="1">
    <citation type="submission" date="2010-07" db="EMBL/GenBank/DDBJ databases">
        <authorList>
            <person name="Muzny D."/>
            <person name="Qin X."/>
            <person name="Buhay C."/>
            <person name="Dugan-Rocha S."/>
            <person name="Ding Y."/>
            <person name="Chen G."/>
            <person name="Hawes A."/>
            <person name="Holder M."/>
            <person name="Jhangiani S."/>
            <person name="Johnson A."/>
            <person name="Khan Z."/>
            <person name="Li Z."/>
            <person name="Liu W."/>
            <person name="Liu X."/>
            <person name="Perez L."/>
            <person name="Shen H."/>
            <person name="Wang Q."/>
            <person name="Watt J."/>
            <person name="Xi L."/>
            <person name="Xin Y."/>
            <person name="Zhou J."/>
            <person name="Deng J."/>
            <person name="Jiang H."/>
            <person name="Liu Y."/>
            <person name="Qu J."/>
            <person name="Song X.-Z."/>
            <person name="Zhang L."/>
            <person name="Villasana D."/>
            <person name="Johnson A."/>
            <person name="Liu J."/>
            <person name="Liyanage D."/>
            <person name="Lorensuhewa L."/>
            <person name="Robinson T."/>
            <person name="Song A."/>
            <person name="Song B.-B."/>
            <person name="Dinh H."/>
            <person name="Thornton R."/>
            <person name="Coyle M."/>
            <person name="Francisco L."/>
            <person name="Jackson L."/>
            <person name="Javaid M."/>
            <person name="Korchina V."/>
            <person name="Kovar C."/>
            <person name="Mata R."/>
            <person name="Mathew T."/>
            <person name="Ngo R."/>
            <person name="Nguyen L."/>
            <person name="Nguyen N."/>
            <person name="Okwuonu G."/>
            <person name="Ongeri F."/>
            <person name="Pham C."/>
            <person name="Simmons D."/>
            <person name="Wilczek-Boney K."/>
            <person name="Hale W."/>
            <person name="Jakkamsetti A."/>
            <person name="Pham P."/>
            <person name="Ruth R."/>
            <person name="San Lucas F."/>
            <person name="Warren J."/>
            <person name="Zhang J."/>
            <person name="Zhao Z."/>
            <person name="Zhou C."/>
            <person name="Zhu D."/>
            <person name="Lee S."/>
            <person name="Bess C."/>
            <person name="Blankenburg K."/>
            <person name="Forbes L."/>
            <person name="Fu Q."/>
            <person name="Gubbala S."/>
            <person name="Hirani K."/>
            <person name="Jayaseelan J.C."/>
            <person name="Lara F."/>
            <person name="Munidasa M."/>
            <person name="Palculict T."/>
            <person name="Patil S."/>
            <person name="Pu L.-L."/>
            <person name="Saada N."/>
            <person name="Tang L."/>
            <person name="Weissenberger G."/>
            <person name="Zhu Y."/>
            <person name="Hemphill L."/>
            <person name="Shang Y."/>
            <person name="Youmans B."/>
            <person name="Ayvaz T."/>
            <person name="Ross M."/>
            <person name="Santibanez J."/>
            <person name="Aqrawi P."/>
            <person name="Gross S."/>
            <person name="Joshi V."/>
            <person name="Fowler G."/>
            <person name="Nazareth L."/>
            <person name="Reid J."/>
            <person name="Worley K."/>
            <person name="Petrosino J."/>
            <person name="Highlander S."/>
            <person name="Gibbs R."/>
        </authorList>
    </citation>
    <scope>NUCLEOTIDE SEQUENCE [LARGE SCALE GENOMIC DNA]</scope>
    <source>
        <strain evidence="1">ATCC 33861</strain>
    </source>
</reference>
<sequence length="90" mass="10863">MTLQELHIKLKELGVSEDRYYLHGLYGSANDEEKLSLTIKKGIYTVEYETYYKERGEKHSMRTFTNEDDACQYLYKRFKENKETEDKYSK</sequence>
<dbReference type="HOGENOM" id="CLU_188508_0_0_10"/>
<gene>
    <name evidence="1" type="ORF">HMPREF0766_12196</name>
</gene>
<accession>D7VLU2</accession>
<organism evidence="1 2">
    <name type="scientific">Sphingobacterium spiritivorum ATCC 33861</name>
    <dbReference type="NCBI Taxonomy" id="525373"/>
    <lineage>
        <taxon>Bacteria</taxon>
        <taxon>Pseudomonadati</taxon>
        <taxon>Bacteroidota</taxon>
        <taxon>Sphingobacteriia</taxon>
        <taxon>Sphingobacteriales</taxon>
        <taxon>Sphingobacteriaceae</taxon>
        <taxon>Sphingobacterium</taxon>
    </lineage>
</organism>
<protein>
    <submittedName>
        <fullName evidence="1">Uncharacterized protein</fullName>
    </submittedName>
</protein>
<dbReference type="RefSeq" id="WP_003001588.1">
    <property type="nucleotide sequence ID" value="NZ_GL379776.1"/>
</dbReference>
<dbReference type="Proteomes" id="UP000006258">
    <property type="component" value="Unassembled WGS sequence"/>
</dbReference>
<keyword evidence="2" id="KW-1185">Reference proteome</keyword>
<dbReference type="GeneID" id="95430135"/>
<dbReference type="AlphaFoldDB" id="D7VLU2"/>
<dbReference type="OrthoDB" id="1451802at2"/>